<keyword evidence="1" id="KW-0812">Transmembrane</keyword>
<feature type="transmembrane region" description="Helical" evidence="1">
    <location>
        <begin position="12"/>
        <end position="30"/>
    </location>
</feature>
<name>A0A5B9DEN8_9ARCH</name>
<reference evidence="2 3" key="2">
    <citation type="journal article" date="2024" name="Int. J. Syst. Evol. Microbiol.">
        <title>Promethearchaeum syntrophicum gen. nov., sp. nov., an anaerobic, obligately syntrophic archaeon, the first isolate of the lineage 'Asgard' archaea, and proposal of the new archaeal phylum Promethearchaeota phyl. nov. and kingdom Promethearchaeati regn. nov.</title>
        <authorList>
            <person name="Imachi H."/>
            <person name="Nobu M.K."/>
            <person name="Kato S."/>
            <person name="Takaki Y."/>
            <person name="Miyazaki M."/>
            <person name="Miyata M."/>
            <person name="Ogawara M."/>
            <person name="Saito Y."/>
            <person name="Sakai S."/>
            <person name="Tahara Y.O."/>
            <person name="Takano Y."/>
            <person name="Tasumi E."/>
            <person name="Uematsu K."/>
            <person name="Yoshimura T."/>
            <person name="Itoh T."/>
            <person name="Ohkuma M."/>
            <person name="Takai K."/>
        </authorList>
    </citation>
    <scope>NUCLEOTIDE SEQUENCE [LARGE SCALE GENOMIC DNA]</scope>
    <source>
        <strain evidence="2 3">MK-D1</strain>
    </source>
</reference>
<dbReference type="GeneID" id="41331381"/>
<dbReference type="Proteomes" id="UP000321408">
    <property type="component" value="Chromosome"/>
</dbReference>
<gene>
    <name evidence="2" type="ORF">DSAG12_03411</name>
</gene>
<feature type="transmembrane region" description="Helical" evidence="1">
    <location>
        <begin position="36"/>
        <end position="57"/>
    </location>
</feature>
<dbReference type="EMBL" id="CP042905">
    <property type="protein sequence ID" value="QEE17574.1"/>
    <property type="molecule type" value="Genomic_DNA"/>
</dbReference>
<evidence type="ECO:0000313" key="2">
    <source>
        <dbReference type="EMBL" id="QEE17574.1"/>
    </source>
</evidence>
<keyword evidence="1" id="KW-0472">Membrane</keyword>
<accession>A0A5B9DEN8</accession>
<protein>
    <recommendedName>
        <fullName evidence="4">Zinc-ribbon domain-containing protein</fullName>
    </recommendedName>
</protein>
<keyword evidence="1" id="KW-1133">Transmembrane helix</keyword>
<evidence type="ECO:0000256" key="1">
    <source>
        <dbReference type="SAM" id="Phobius"/>
    </source>
</evidence>
<reference evidence="2 3" key="1">
    <citation type="journal article" date="2020" name="Nature">
        <title>Isolation of an archaeon at the prokaryote-eukaryote interface.</title>
        <authorList>
            <person name="Imachi H."/>
            <person name="Nobu M.K."/>
            <person name="Nakahara N."/>
            <person name="Morono Y."/>
            <person name="Ogawara M."/>
            <person name="Takaki Y."/>
            <person name="Takano Y."/>
            <person name="Uematsu K."/>
            <person name="Ikuta T."/>
            <person name="Ito M."/>
            <person name="Matsui Y."/>
            <person name="Miyazaki M."/>
            <person name="Murata K."/>
            <person name="Saito Y."/>
            <person name="Sakai S."/>
            <person name="Song C."/>
            <person name="Tasumi E."/>
            <person name="Yamanaka Y."/>
            <person name="Yamaguchi T."/>
            <person name="Kamagata Y."/>
            <person name="Tamaki H."/>
            <person name="Takai K."/>
        </authorList>
    </citation>
    <scope>NUCLEOTIDE SEQUENCE [LARGE SCALE GENOMIC DNA]</scope>
    <source>
        <strain evidence="2 3">MK-D1</strain>
    </source>
</reference>
<organism evidence="2 3">
    <name type="scientific">Promethearchaeum syntrophicum</name>
    <dbReference type="NCBI Taxonomy" id="2594042"/>
    <lineage>
        <taxon>Archaea</taxon>
        <taxon>Promethearchaeati</taxon>
        <taxon>Promethearchaeota</taxon>
        <taxon>Promethearchaeia</taxon>
        <taxon>Promethearchaeales</taxon>
        <taxon>Promethearchaeaceae</taxon>
        <taxon>Promethearchaeum</taxon>
    </lineage>
</organism>
<proteinExistence type="predicted"/>
<dbReference type="KEGG" id="psyt:DSAG12_03411"/>
<keyword evidence="3" id="KW-1185">Reference proteome</keyword>
<sequence length="109" mass="11915">MKNKEKSVTADGLIGSWTGVAIFMVIMFAFSWWGVWWAYFPLIGIISGAIQQTVAYIQKKKALNEPNNTLSSPEAASIDETKEIAFCPGCGEKLVPNIDQCPTCGQALK</sequence>
<evidence type="ECO:0008006" key="4">
    <source>
        <dbReference type="Google" id="ProtNLM"/>
    </source>
</evidence>
<dbReference type="RefSeq" id="WP_147664465.1">
    <property type="nucleotide sequence ID" value="NZ_CP042905.2"/>
</dbReference>
<dbReference type="AlphaFoldDB" id="A0A5B9DEN8"/>
<evidence type="ECO:0000313" key="3">
    <source>
        <dbReference type="Proteomes" id="UP000321408"/>
    </source>
</evidence>